<organism evidence="1 2">
    <name type="scientific">Bombella apis</name>
    <dbReference type="NCBI Taxonomy" id="1785988"/>
    <lineage>
        <taxon>Bacteria</taxon>
        <taxon>Pseudomonadati</taxon>
        <taxon>Pseudomonadota</taxon>
        <taxon>Alphaproteobacteria</taxon>
        <taxon>Acetobacterales</taxon>
        <taxon>Acetobacteraceae</taxon>
        <taxon>Bombella</taxon>
    </lineage>
</organism>
<name>A0ABR9MMT9_9PROT</name>
<gene>
    <name evidence="1" type="ORF">IGM82_01900</name>
</gene>
<evidence type="ECO:0000313" key="1">
    <source>
        <dbReference type="EMBL" id="MBE1723171.1"/>
    </source>
</evidence>
<dbReference type="EMBL" id="JADAQV010000001">
    <property type="protein sequence ID" value="MBE1723171.1"/>
    <property type="molecule type" value="Genomic_DNA"/>
</dbReference>
<comment type="caution">
    <text evidence="1">The sequence shown here is derived from an EMBL/GenBank/DDBJ whole genome shotgun (WGS) entry which is preliminary data.</text>
</comment>
<evidence type="ECO:0000313" key="2">
    <source>
        <dbReference type="Proteomes" id="UP000599085"/>
    </source>
</evidence>
<dbReference type="RefSeq" id="WP_192848113.1">
    <property type="nucleotide sequence ID" value="NZ_JADAQV010000001.1"/>
</dbReference>
<keyword evidence="2" id="KW-1185">Reference proteome</keyword>
<evidence type="ECO:0008006" key="3">
    <source>
        <dbReference type="Google" id="ProtNLM"/>
    </source>
</evidence>
<sequence length="86" mass="9464">MADAKSNTSPVATPEDRLARLLTTCRRMEQNLNRLCCTLNIVDDAIPDRDNDGVTLSGLIQMVLAHQTDEHAEFVQEIRIAAGEVA</sequence>
<reference evidence="1 2" key="1">
    <citation type="submission" date="2020-09" db="EMBL/GenBank/DDBJ databases">
        <title>Bombella mellium and Bombella favum sp. nov., two novel species isolated from honey of Apis mellifera.</title>
        <authorList>
            <person name="Hilgarth M."/>
            <person name="Redwitz J."/>
            <person name="Ehrmann M.A."/>
            <person name="Vogel R.F."/>
            <person name="Jakob F."/>
        </authorList>
    </citation>
    <scope>NUCLEOTIDE SEQUENCE [LARGE SCALE GENOMIC DNA]</scope>
    <source>
        <strain evidence="1 2">MRM1</strain>
    </source>
</reference>
<protein>
    <recommendedName>
        <fullName evidence="3">DUF1484 family protein</fullName>
    </recommendedName>
</protein>
<proteinExistence type="predicted"/>
<dbReference type="Proteomes" id="UP000599085">
    <property type="component" value="Unassembled WGS sequence"/>
</dbReference>
<accession>A0ABR9MMT9</accession>